<evidence type="ECO:0000256" key="11">
    <source>
        <dbReference type="ARBA" id="ARBA00047550"/>
    </source>
</evidence>
<gene>
    <name evidence="14" type="ORF">LCGC14_0583080</name>
</gene>
<keyword evidence="6" id="KW-0686">Riboflavin biosynthesis</keyword>
<organism evidence="14">
    <name type="scientific">marine sediment metagenome</name>
    <dbReference type="NCBI Taxonomy" id="412755"/>
    <lineage>
        <taxon>unclassified sequences</taxon>
        <taxon>metagenomes</taxon>
        <taxon>ecological metagenomes</taxon>
    </lineage>
</organism>
<evidence type="ECO:0000313" key="14">
    <source>
        <dbReference type="EMBL" id="KKN55371.1"/>
    </source>
</evidence>
<dbReference type="EMBL" id="LAZR01000888">
    <property type="protein sequence ID" value="KKN55371.1"/>
    <property type="molecule type" value="Genomic_DNA"/>
</dbReference>
<dbReference type="PANTHER" id="PTHR38011:SF7">
    <property type="entry name" value="2,5-DIAMINO-6-RIBOSYLAMINO-4(3H)-PYRIMIDINONE 5'-PHOSPHATE REDUCTASE"/>
    <property type="match status" value="1"/>
</dbReference>
<evidence type="ECO:0000256" key="9">
    <source>
        <dbReference type="ARBA" id="ARBA00030073"/>
    </source>
</evidence>
<dbReference type="GO" id="GO:0009231">
    <property type="term" value="P:riboflavin biosynthetic process"/>
    <property type="evidence" value="ECO:0007669"/>
    <property type="project" value="UniProtKB-UniPathway"/>
</dbReference>
<dbReference type="NCBIfam" id="TIGR01508">
    <property type="entry name" value="rib_reduct_arch"/>
    <property type="match status" value="1"/>
</dbReference>
<comment type="catalytic activity">
    <reaction evidence="12">
        <text>2,5-diamino-6-(1-D-ribitylamino)pyrimidin-4(3H)-one 5'-phosphate + NADP(+) = 2,5-diamino-6-(1-D-ribosylamino)pyrimidin-4(3H)-one 5'-phosphate + NADPH + H(+)</text>
        <dbReference type="Rhea" id="RHEA:27278"/>
        <dbReference type="ChEBI" id="CHEBI:15378"/>
        <dbReference type="ChEBI" id="CHEBI:57783"/>
        <dbReference type="ChEBI" id="CHEBI:58349"/>
        <dbReference type="ChEBI" id="CHEBI:58890"/>
        <dbReference type="ChEBI" id="CHEBI:59545"/>
        <dbReference type="EC" id="1.1.1.302"/>
    </reaction>
</comment>
<evidence type="ECO:0000256" key="7">
    <source>
        <dbReference type="ARBA" id="ARBA00022857"/>
    </source>
</evidence>
<feature type="domain" description="Bacterial bifunctional deaminase-reductase C-terminal" evidence="13">
    <location>
        <begin position="7"/>
        <end position="211"/>
    </location>
</feature>
<comment type="subunit">
    <text evidence="3">Homodimer.</text>
</comment>
<proteinExistence type="inferred from homology"/>
<evidence type="ECO:0000256" key="5">
    <source>
        <dbReference type="ARBA" id="ARBA00015035"/>
    </source>
</evidence>
<dbReference type="SUPFAM" id="SSF53597">
    <property type="entry name" value="Dihydrofolate reductase-like"/>
    <property type="match status" value="1"/>
</dbReference>
<evidence type="ECO:0000256" key="1">
    <source>
        <dbReference type="ARBA" id="ARBA00005104"/>
    </source>
</evidence>
<comment type="similarity">
    <text evidence="2">Belongs to the HTP reductase family.</text>
</comment>
<comment type="caution">
    <text evidence="14">The sequence shown here is derived from an EMBL/GenBank/DDBJ whole genome shotgun (WGS) entry which is preliminary data.</text>
</comment>
<protein>
    <recommendedName>
        <fullName evidence="5">2,5-diamino-6-ribosylamino-4(3H)-pyrimidinone 5'-phosphate reductase</fullName>
        <ecNumber evidence="4">1.1.1.302</ecNumber>
    </recommendedName>
    <alternativeName>
        <fullName evidence="10">2,5-diamino-6-(5-phospho-D-ribosylamino)pyrimidin-4(3H)-one reductase</fullName>
    </alternativeName>
    <alternativeName>
        <fullName evidence="9">2,5-diamino-6-ribitylamino-4(3H)-pyrimidinone 5'-phosphate synthase</fullName>
    </alternativeName>
</protein>
<evidence type="ECO:0000256" key="3">
    <source>
        <dbReference type="ARBA" id="ARBA00011738"/>
    </source>
</evidence>
<dbReference type="UniPathway" id="UPA00275"/>
<reference evidence="14" key="1">
    <citation type="journal article" date="2015" name="Nature">
        <title>Complex archaea that bridge the gap between prokaryotes and eukaryotes.</title>
        <authorList>
            <person name="Spang A."/>
            <person name="Saw J.H."/>
            <person name="Jorgensen S.L."/>
            <person name="Zaremba-Niedzwiedzka K."/>
            <person name="Martijn J."/>
            <person name="Lind A.E."/>
            <person name="van Eijk R."/>
            <person name="Schleper C."/>
            <person name="Guy L."/>
            <person name="Ettema T.J."/>
        </authorList>
    </citation>
    <scope>NUCLEOTIDE SEQUENCE</scope>
</reference>
<dbReference type="EC" id="1.1.1.302" evidence="4"/>
<dbReference type="GO" id="GO:0050661">
    <property type="term" value="F:NADP binding"/>
    <property type="evidence" value="ECO:0007669"/>
    <property type="project" value="InterPro"/>
</dbReference>
<comment type="pathway">
    <text evidence="1">Cofactor biosynthesis; riboflavin biosynthesis.</text>
</comment>
<dbReference type="InterPro" id="IPR011549">
    <property type="entry name" value="RibD_C"/>
</dbReference>
<keyword evidence="7" id="KW-0521">NADP</keyword>
<dbReference type="NCBIfam" id="TIGR00227">
    <property type="entry name" value="ribD_Cterm"/>
    <property type="match status" value="1"/>
</dbReference>
<dbReference type="InterPro" id="IPR006401">
    <property type="entry name" value="Rib_reduct_arc"/>
</dbReference>
<dbReference type="AlphaFoldDB" id="A0A0F9U220"/>
<evidence type="ECO:0000256" key="10">
    <source>
        <dbReference type="ARBA" id="ARBA00031630"/>
    </source>
</evidence>
<dbReference type="InterPro" id="IPR002734">
    <property type="entry name" value="RibDG_C"/>
</dbReference>
<keyword evidence="8" id="KW-0560">Oxidoreductase</keyword>
<evidence type="ECO:0000256" key="2">
    <source>
        <dbReference type="ARBA" id="ARBA00009723"/>
    </source>
</evidence>
<dbReference type="GO" id="GO:0008703">
    <property type="term" value="F:5-amino-6-(5-phosphoribosylamino)uracil reductase activity"/>
    <property type="evidence" value="ECO:0007669"/>
    <property type="project" value="InterPro"/>
</dbReference>
<evidence type="ECO:0000256" key="12">
    <source>
        <dbReference type="ARBA" id="ARBA00049020"/>
    </source>
</evidence>
<evidence type="ECO:0000259" key="13">
    <source>
        <dbReference type="Pfam" id="PF01872"/>
    </source>
</evidence>
<dbReference type="PANTHER" id="PTHR38011">
    <property type="entry name" value="DIHYDROFOLATE REDUCTASE FAMILY PROTEIN (AFU_ORTHOLOGUE AFUA_8G06820)"/>
    <property type="match status" value="1"/>
</dbReference>
<sequence>MREIEKPYVILSAAMTIDGKIASKTGDPELSDELDWREVHKLRSNVDGIMVGKNTILNDNPKLHIKFYKHDGYKRIVVDSNLSVPIDSQVITFQPKIYSTIICTTENTPIAKIKDFELKGVKIIKSGKGKKVNIINLLPLLYNLGIKKLLLEGGGTLNWSFIKNNLVDEVRLTIAPWMVGGKTAISLVDGDGFGSMSQAPRFKLIDVVNRDSYLVLKYRKCKK</sequence>
<dbReference type="InterPro" id="IPR024072">
    <property type="entry name" value="DHFR-like_dom_sf"/>
</dbReference>
<accession>A0A0F9U220</accession>
<name>A0A0F9U220_9ZZZZ</name>
<evidence type="ECO:0000256" key="8">
    <source>
        <dbReference type="ARBA" id="ARBA00023002"/>
    </source>
</evidence>
<comment type="catalytic activity">
    <reaction evidence="11">
        <text>2,5-diamino-6-(1-D-ribitylamino)pyrimidin-4(3H)-one 5'-phosphate + NAD(+) = 2,5-diamino-6-(1-D-ribosylamino)pyrimidin-4(3H)-one 5'-phosphate + NADH + H(+)</text>
        <dbReference type="Rhea" id="RHEA:27274"/>
        <dbReference type="ChEBI" id="CHEBI:15378"/>
        <dbReference type="ChEBI" id="CHEBI:57540"/>
        <dbReference type="ChEBI" id="CHEBI:57945"/>
        <dbReference type="ChEBI" id="CHEBI:58890"/>
        <dbReference type="ChEBI" id="CHEBI:59545"/>
        <dbReference type="EC" id="1.1.1.302"/>
    </reaction>
</comment>
<evidence type="ECO:0000256" key="6">
    <source>
        <dbReference type="ARBA" id="ARBA00022619"/>
    </source>
</evidence>
<dbReference type="InterPro" id="IPR050765">
    <property type="entry name" value="Riboflavin_Biosynth_HTPR"/>
</dbReference>
<evidence type="ECO:0000256" key="4">
    <source>
        <dbReference type="ARBA" id="ARBA00012851"/>
    </source>
</evidence>
<dbReference type="Pfam" id="PF01872">
    <property type="entry name" value="RibD_C"/>
    <property type="match status" value="1"/>
</dbReference>
<dbReference type="Gene3D" id="3.40.430.10">
    <property type="entry name" value="Dihydrofolate Reductase, subunit A"/>
    <property type="match status" value="1"/>
</dbReference>